<dbReference type="PANTHER" id="PTHR45669">
    <property type="entry name" value="GLUTAREDOXIN DOMAIN-CONTAINING CYSTEINE-RICH PROTEIN CG12206-RELATED"/>
    <property type="match status" value="1"/>
</dbReference>
<accession>A0AA88J3K4</accession>
<dbReference type="Pfam" id="PF00462">
    <property type="entry name" value="Glutaredoxin"/>
    <property type="match status" value="1"/>
</dbReference>
<proteinExistence type="predicted"/>
<organism evidence="3 4">
    <name type="scientific">Ficus carica</name>
    <name type="common">Common fig</name>
    <dbReference type="NCBI Taxonomy" id="3494"/>
    <lineage>
        <taxon>Eukaryota</taxon>
        <taxon>Viridiplantae</taxon>
        <taxon>Streptophyta</taxon>
        <taxon>Embryophyta</taxon>
        <taxon>Tracheophyta</taxon>
        <taxon>Spermatophyta</taxon>
        <taxon>Magnoliopsida</taxon>
        <taxon>eudicotyledons</taxon>
        <taxon>Gunneridae</taxon>
        <taxon>Pentapetalae</taxon>
        <taxon>rosids</taxon>
        <taxon>fabids</taxon>
        <taxon>Rosales</taxon>
        <taxon>Moraceae</taxon>
        <taxon>Ficeae</taxon>
        <taxon>Ficus</taxon>
    </lineage>
</organism>
<dbReference type="PROSITE" id="PS51354">
    <property type="entry name" value="GLUTAREDOXIN_2"/>
    <property type="match status" value="1"/>
</dbReference>
<feature type="compositionally biased region" description="Pro residues" evidence="1">
    <location>
        <begin position="79"/>
        <end position="98"/>
    </location>
</feature>
<feature type="region of interest" description="Disordered" evidence="1">
    <location>
        <begin position="74"/>
        <end position="102"/>
    </location>
</feature>
<feature type="compositionally biased region" description="Low complexity" evidence="1">
    <location>
        <begin position="23"/>
        <end position="33"/>
    </location>
</feature>
<gene>
    <name evidence="3" type="ORF">TIFTF001_030005</name>
</gene>
<comment type="caution">
    <text evidence="3">The sequence shown here is derived from an EMBL/GenBank/DDBJ whole genome shotgun (WGS) entry which is preliminary data.</text>
</comment>
<feature type="region of interest" description="Disordered" evidence="1">
    <location>
        <begin position="206"/>
        <end position="228"/>
    </location>
</feature>
<dbReference type="InterPro" id="IPR036249">
    <property type="entry name" value="Thioredoxin-like_sf"/>
</dbReference>
<dbReference type="InterPro" id="IPR002109">
    <property type="entry name" value="Glutaredoxin"/>
</dbReference>
<feature type="region of interest" description="Disordered" evidence="1">
    <location>
        <begin position="1"/>
        <end position="60"/>
    </location>
</feature>
<sequence>MGCSASKHTTILNTRNPENALISPSETSNSSSSPPNPTPKAFSLSTPLVHHPPLRKGDTHHLVSLTSTTYGSLLLLDPPKTPPFQPPKPEPKPQPEPALSPDSVINTWELMDGLEDDFDHLLLSSTHHRRPINSCRFASRLNSFDSVRHTDDFFYSSSSSFSSSSSSATKPLWQHLSEESLLSKMDPNVGSTYRRALSSRQLGLDNRKHSKTRSLGSSPFGASSSQWRKSSGKEDKIIIYFTSLRGIRKTYEDCCSVRMIFRAFRVPVDERDLSMDSEFRKELEAALGGKVVGLPRVFIKGRYVGGAEEIERLHEVGELAALLEGFPVMESGFVCNGCGDARFVPCRRCNGSRKVFEEEEGGLRRCLDCNENGLIRCPGCCS</sequence>
<evidence type="ECO:0000313" key="4">
    <source>
        <dbReference type="Proteomes" id="UP001187192"/>
    </source>
</evidence>
<keyword evidence="4" id="KW-1185">Reference proteome</keyword>
<evidence type="ECO:0000256" key="1">
    <source>
        <dbReference type="SAM" id="MobiDB-lite"/>
    </source>
</evidence>
<dbReference type="Proteomes" id="UP001187192">
    <property type="component" value="Unassembled WGS sequence"/>
</dbReference>
<dbReference type="AlphaFoldDB" id="A0AA88J3K4"/>
<feature type="compositionally biased region" description="Low complexity" evidence="1">
    <location>
        <begin position="214"/>
        <end position="225"/>
    </location>
</feature>
<name>A0AA88J3K4_FICCA</name>
<dbReference type="CDD" id="cd03031">
    <property type="entry name" value="GRX_GRX_like"/>
    <property type="match status" value="1"/>
</dbReference>
<dbReference type="Gene3D" id="3.40.30.10">
    <property type="entry name" value="Glutaredoxin"/>
    <property type="match status" value="1"/>
</dbReference>
<dbReference type="EMBL" id="BTGU01000104">
    <property type="protein sequence ID" value="GMN60922.1"/>
    <property type="molecule type" value="Genomic_DNA"/>
</dbReference>
<protein>
    <recommendedName>
        <fullName evidence="2">Glutaredoxin domain-containing protein</fullName>
    </recommendedName>
</protein>
<reference evidence="3" key="1">
    <citation type="submission" date="2023-07" db="EMBL/GenBank/DDBJ databases">
        <title>draft genome sequence of fig (Ficus carica).</title>
        <authorList>
            <person name="Takahashi T."/>
            <person name="Nishimura K."/>
        </authorList>
    </citation>
    <scope>NUCLEOTIDE SEQUENCE</scope>
</reference>
<feature type="domain" description="Glutaredoxin" evidence="2">
    <location>
        <begin position="238"/>
        <end position="304"/>
    </location>
</feature>
<evidence type="ECO:0000259" key="2">
    <source>
        <dbReference type="Pfam" id="PF00462"/>
    </source>
</evidence>
<dbReference type="PANTHER" id="PTHR45669:SF18">
    <property type="entry name" value="GLUTAREDOXIN FAMILY PROTEIN"/>
    <property type="match status" value="1"/>
</dbReference>
<dbReference type="SUPFAM" id="SSF52833">
    <property type="entry name" value="Thioredoxin-like"/>
    <property type="match status" value="1"/>
</dbReference>
<dbReference type="Pfam" id="PF23733">
    <property type="entry name" value="GRXCR1-2_C"/>
    <property type="match status" value="1"/>
</dbReference>
<evidence type="ECO:0000313" key="3">
    <source>
        <dbReference type="EMBL" id="GMN60922.1"/>
    </source>
</evidence>
<feature type="compositionally biased region" description="Polar residues" evidence="1">
    <location>
        <begin position="1"/>
        <end position="17"/>
    </location>
</feature>